<organism evidence="2 3">
    <name type="scientific">Acinetobacter towneri</name>
    <dbReference type="NCBI Taxonomy" id="202956"/>
    <lineage>
        <taxon>Bacteria</taxon>
        <taxon>Pseudomonadati</taxon>
        <taxon>Pseudomonadota</taxon>
        <taxon>Gammaproteobacteria</taxon>
        <taxon>Moraxellales</taxon>
        <taxon>Moraxellaceae</taxon>
        <taxon>Acinetobacter</taxon>
    </lineage>
</organism>
<dbReference type="RefSeq" id="WP_070153978.1">
    <property type="nucleotide sequence ID" value="NZ_MKQS01000008.1"/>
</dbReference>
<dbReference type="Pfam" id="PF09623">
    <property type="entry name" value="Cas_NE0113"/>
    <property type="match status" value="1"/>
</dbReference>
<dbReference type="InterPro" id="IPR019092">
    <property type="entry name" value="SSO2081-like_dom"/>
</dbReference>
<proteinExistence type="predicted"/>
<dbReference type="STRING" id="202956.BJN41_09930"/>
<sequence length="377" mass="43691">MKTILLSIMGISPQVLTETLYAIHMQGKPFPDEVYLITSVNAKAKAIEWLFERGQIEDLKAHHNLPDFKFELSHILLMQHDDGVEIFNGREEEDQQSIADSITRIVAKFTADENCRIHASIAGGRKTMAFYMGYAMSIFGREQDILSHVFVSKDFEFSENFFFPTLNDNYIANKDKVLNTKEAKVTLAEIPFVRMRNMVDPSFINQMERKSFSKTIALLNTYKNTSIKVQIIFNKKCILVNGIEIKLPPKELAFYLWLSQQPERRINITRQFCADTKYSASYLKMYSMVSSDSRVFTSFNVDREMVEQCSAETLSKLTDIRPFEKDWLQQIRSKINGQFKKWLEAIVVEAIEIGSNEYNTQQHEVCYFMSETVIIEC</sequence>
<gene>
    <name evidence="2" type="ORF">BJN41_09930</name>
</gene>
<dbReference type="EMBL" id="MKQS01000008">
    <property type="protein sequence ID" value="OFE43777.1"/>
    <property type="molecule type" value="Genomic_DNA"/>
</dbReference>
<reference evidence="2 3" key="1">
    <citation type="submission" date="2016-10" db="EMBL/GenBank/DDBJ databases">
        <title>Genome of airborne Acinetobacter sp. 5-2Ac02 in the hospital environment: Species near to Acinetobacter towneri.</title>
        <authorList>
            <person name="Barbosa B."/>
            <person name="Fernandez-Garcia L."/>
            <person name="Gato E."/>
            <person name="Leao R."/>
            <person name="Albano R."/>
            <person name="Fernandez B."/>
            <person name="Fernandez-Cuenca F."/>
            <person name="Marques E."/>
            <person name="Tomas M."/>
        </authorList>
    </citation>
    <scope>NUCLEOTIDE SEQUENCE [LARGE SCALE GENOMIC DNA]</scope>
    <source>
        <strain evidence="2 3">5-2Ac02</strain>
    </source>
</reference>
<dbReference type="CDD" id="cd09741">
    <property type="entry name" value="Csx1_III-U"/>
    <property type="match status" value="1"/>
</dbReference>
<name>A0A1E8E2E1_9GAMM</name>
<dbReference type="NCBIfam" id="TIGR02584">
    <property type="entry name" value="cas_NE0113"/>
    <property type="match status" value="1"/>
</dbReference>
<dbReference type="AlphaFoldDB" id="A0A1E8E2E1"/>
<protein>
    <submittedName>
        <fullName evidence="2">CRISPR-associated protein</fullName>
    </submittedName>
</protein>
<dbReference type="Proteomes" id="UP000186931">
    <property type="component" value="Unassembled WGS sequence"/>
</dbReference>
<feature type="domain" description="CRISPR system ring nuclease SSO2081-like" evidence="1">
    <location>
        <begin position="12"/>
        <end position="215"/>
    </location>
</feature>
<dbReference type="InterPro" id="IPR013413">
    <property type="entry name" value="CRISPR-assoc_prot_NE0113"/>
</dbReference>
<evidence type="ECO:0000313" key="2">
    <source>
        <dbReference type="EMBL" id="OFE43777.1"/>
    </source>
</evidence>
<evidence type="ECO:0000259" key="1">
    <source>
        <dbReference type="Pfam" id="PF09623"/>
    </source>
</evidence>
<comment type="caution">
    <text evidence="2">The sequence shown here is derived from an EMBL/GenBank/DDBJ whole genome shotgun (WGS) entry which is preliminary data.</text>
</comment>
<accession>A0A1E8E2E1</accession>
<evidence type="ECO:0000313" key="3">
    <source>
        <dbReference type="Proteomes" id="UP000186931"/>
    </source>
</evidence>